<evidence type="ECO:0000256" key="4">
    <source>
        <dbReference type="SAM" id="MobiDB-lite"/>
    </source>
</evidence>
<feature type="domain" description="U-box" evidence="5">
    <location>
        <begin position="1"/>
        <end position="61"/>
    </location>
</feature>
<comment type="function">
    <text evidence="3">Functions as an E3 ubiquitin ligase.</text>
</comment>
<dbReference type="SMART" id="SM00504">
    <property type="entry name" value="Ubox"/>
    <property type="match status" value="1"/>
</dbReference>
<dbReference type="GO" id="GO:0016567">
    <property type="term" value="P:protein ubiquitination"/>
    <property type="evidence" value="ECO:0007669"/>
    <property type="project" value="UniProtKB-UniRule"/>
</dbReference>
<dbReference type="PROSITE" id="PS51698">
    <property type="entry name" value="U_BOX"/>
    <property type="match status" value="1"/>
</dbReference>
<dbReference type="Proteomes" id="UP001231189">
    <property type="component" value="Unassembled WGS sequence"/>
</dbReference>
<evidence type="ECO:0000313" key="7">
    <source>
        <dbReference type="Proteomes" id="UP001231189"/>
    </source>
</evidence>
<evidence type="ECO:0000256" key="1">
    <source>
        <dbReference type="ARBA" id="ARBA00004906"/>
    </source>
</evidence>
<feature type="compositionally biased region" description="Basic residues" evidence="4">
    <location>
        <begin position="68"/>
        <end position="83"/>
    </location>
</feature>
<comment type="pathway">
    <text evidence="1 3">Protein modification; protein ubiquitination.</text>
</comment>
<keyword evidence="7" id="KW-1185">Reference proteome</keyword>
<accession>A0AAD8RT72</accession>
<evidence type="ECO:0000313" key="6">
    <source>
        <dbReference type="EMBL" id="KAK1631235.1"/>
    </source>
</evidence>
<dbReference type="SUPFAM" id="SSF57850">
    <property type="entry name" value="RING/U-box"/>
    <property type="match status" value="1"/>
</dbReference>
<dbReference type="EC" id="2.3.2.27" evidence="3"/>
<dbReference type="PANTHER" id="PTHR22849:SF16">
    <property type="entry name" value="U-BOX DOMAIN-CONTAINING PROTEIN"/>
    <property type="match status" value="1"/>
</dbReference>
<dbReference type="InterPro" id="IPR045185">
    <property type="entry name" value="PUB22/23/24-like"/>
</dbReference>
<sequence length="139" mass="14978">MKDPVTVPTGITYDRDSLEGWLARSRATCPVTGAPVRLGDLAPNHATRQPGRARAHAKVPVPADRGGARGRVRRRQARRRGGVRGRGGQGQGARRRPPRRGISSNTGRARAPSTWPVLARVVGREAADAVVFARWPRAA</sequence>
<comment type="catalytic activity">
    <reaction evidence="3">
        <text>S-ubiquitinyl-[E2 ubiquitin-conjugating enzyme]-L-cysteine + [acceptor protein]-L-lysine = [E2 ubiquitin-conjugating enzyme]-L-cysteine + N(6)-ubiquitinyl-[acceptor protein]-L-lysine.</text>
        <dbReference type="EC" id="2.3.2.27"/>
    </reaction>
</comment>
<keyword evidence="3" id="KW-0833">Ubl conjugation pathway</keyword>
<dbReference type="EMBL" id="JAUUTY010000005">
    <property type="protein sequence ID" value="KAK1631235.1"/>
    <property type="molecule type" value="Genomic_DNA"/>
</dbReference>
<name>A0AAD8RT72_LOLMU</name>
<dbReference type="AlphaFoldDB" id="A0AAD8RT72"/>
<evidence type="ECO:0000256" key="3">
    <source>
        <dbReference type="RuleBase" id="RU369093"/>
    </source>
</evidence>
<dbReference type="PANTHER" id="PTHR22849">
    <property type="entry name" value="WDSAM1 PROTEIN"/>
    <property type="match status" value="1"/>
</dbReference>
<feature type="region of interest" description="Disordered" evidence="4">
    <location>
        <begin position="33"/>
        <end position="113"/>
    </location>
</feature>
<gene>
    <name evidence="6" type="ORF">QYE76_005550</name>
</gene>
<dbReference type="InterPro" id="IPR003613">
    <property type="entry name" value="Ubox_domain"/>
</dbReference>
<comment type="caution">
    <text evidence="6">The sequence shown here is derived from an EMBL/GenBank/DDBJ whole genome shotgun (WGS) entry which is preliminary data.</text>
</comment>
<protein>
    <recommendedName>
        <fullName evidence="3 5">U-box domain-containing protein</fullName>
        <ecNumber evidence="3">2.3.2.27</ecNumber>
    </recommendedName>
    <alternativeName>
        <fullName evidence="3">RING-type E3 ubiquitin transferase PUB</fullName>
    </alternativeName>
</protein>
<proteinExistence type="predicted"/>
<dbReference type="Gene3D" id="3.30.40.10">
    <property type="entry name" value="Zinc/RING finger domain, C3HC4 (zinc finger)"/>
    <property type="match status" value="1"/>
</dbReference>
<evidence type="ECO:0000259" key="5">
    <source>
        <dbReference type="PROSITE" id="PS51698"/>
    </source>
</evidence>
<dbReference type="Pfam" id="PF04564">
    <property type="entry name" value="U-box"/>
    <property type="match status" value="1"/>
</dbReference>
<dbReference type="GO" id="GO:0061630">
    <property type="term" value="F:ubiquitin protein ligase activity"/>
    <property type="evidence" value="ECO:0007669"/>
    <property type="project" value="UniProtKB-UniRule"/>
</dbReference>
<dbReference type="InterPro" id="IPR013083">
    <property type="entry name" value="Znf_RING/FYVE/PHD"/>
</dbReference>
<reference evidence="6" key="1">
    <citation type="submission" date="2023-07" db="EMBL/GenBank/DDBJ databases">
        <title>A chromosome-level genome assembly of Lolium multiflorum.</title>
        <authorList>
            <person name="Chen Y."/>
            <person name="Copetti D."/>
            <person name="Kolliker R."/>
            <person name="Studer B."/>
        </authorList>
    </citation>
    <scope>NUCLEOTIDE SEQUENCE</scope>
    <source>
        <strain evidence="6">02402/16</strain>
        <tissue evidence="6">Leaf</tissue>
    </source>
</reference>
<keyword evidence="2 3" id="KW-0808">Transferase</keyword>
<evidence type="ECO:0000256" key="2">
    <source>
        <dbReference type="ARBA" id="ARBA00022679"/>
    </source>
</evidence>
<organism evidence="6 7">
    <name type="scientific">Lolium multiflorum</name>
    <name type="common">Italian ryegrass</name>
    <name type="synonym">Lolium perenne subsp. multiflorum</name>
    <dbReference type="NCBI Taxonomy" id="4521"/>
    <lineage>
        <taxon>Eukaryota</taxon>
        <taxon>Viridiplantae</taxon>
        <taxon>Streptophyta</taxon>
        <taxon>Embryophyta</taxon>
        <taxon>Tracheophyta</taxon>
        <taxon>Spermatophyta</taxon>
        <taxon>Magnoliopsida</taxon>
        <taxon>Liliopsida</taxon>
        <taxon>Poales</taxon>
        <taxon>Poaceae</taxon>
        <taxon>BOP clade</taxon>
        <taxon>Pooideae</taxon>
        <taxon>Poodae</taxon>
        <taxon>Poeae</taxon>
        <taxon>Poeae Chloroplast Group 2 (Poeae type)</taxon>
        <taxon>Loliodinae</taxon>
        <taxon>Loliinae</taxon>
        <taxon>Lolium</taxon>
    </lineage>
</organism>